<gene>
    <name evidence="5" type="ORF">SAMN02745181_2822</name>
</gene>
<evidence type="ECO:0000256" key="3">
    <source>
        <dbReference type="SAM" id="SignalP"/>
    </source>
</evidence>
<feature type="domain" description="Glycosyl hydrolase family 98 putative carbohydrate-binding module" evidence="4">
    <location>
        <begin position="926"/>
        <end position="1062"/>
    </location>
</feature>
<dbReference type="PANTHER" id="PTHR43863:SF2">
    <property type="entry name" value="MALTASE-GLUCOAMYLASE"/>
    <property type="match status" value="1"/>
</dbReference>
<organism evidence="5 6">
    <name type="scientific">Rubritalea squalenifaciens DSM 18772</name>
    <dbReference type="NCBI Taxonomy" id="1123071"/>
    <lineage>
        <taxon>Bacteria</taxon>
        <taxon>Pseudomonadati</taxon>
        <taxon>Verrucomicrobiota</taxon>
        <taxon>Verrucomicrobiia</taxon>
        <taxon>Verrucomicrobiales</taxon>
        <taxon>Rubritaleaceae</taxon>
        <taxon>Rubritalea</taxon>
    </lineage>
</organism>
<dbReference type="InterPro" id="IPR025887">
    <property type="entry name" value="Glyco_hydro_31_N_dom"/>
</dbReference>
<dbReference type="InterPro" id="IPR008979">
    <property type="entry name" value="Galactose-bd-like_sf"/>
</dbReference>
<dbReference type="OrthoDB" id="176168at2"/>
<keyword evidence="6" id="KW-1185">Reference proteome</keyword>
<dbReference type="SMART" id="SM00776">
    <property type="entry name" value="NPCBM"/>
    <property type="match status" value="1"/>
</dbReference>
<keyword evidence="3" id="KW-0732">Signal</keyword>
<evidence type="ECO:0000256" key="2">
    <source>
        <dbReference type="RuleBase" id="RU361185"/>
    </source>
</evidence>
<sequence length="1066" mass="119420">MKRSSSLLLSTLLVMGGAEAATPGAVTKSIVENGGAEVKLETQNSISYKVAFYRDDVFRILAAPGGKFEDPKNDADKAQILLPEIKQDAKVTVKETDTQITFTTSKLVLTLNKADSTFSLKNAAGKELWKEVTPLDIEEKLTVQTLDTSKDESFFGGGQQNGYFTHKGTKIEIRADGNWNEGGKPNPAPFYMSDRGYGVLRNTFSPGHYDFTAADSIKLDHQEQRFDAYYFVGDDFKRVVDLYTQFTGRPNFVPIWALELGEADAYMTRDKKTKELLKNEDGTYVETTPDCIPRLAEQYRKHDMPGGWILPNDGYGCGYVQLPEVVQRLKALGFYTGLWTEKDLTQTKWEVGTAGVRAQKLDVAWTGPAYQFSLDANKKAWTSLTTNSESRGFVWTVQGWAGTQRYSICWTGDQYGSWDLIRYHIPTLIGSGMSGQAYATTDVDGIFGGSPETYTRDLQWKCFTPVLYAMNGWSNVNKSPWSYEEPYRSINRDYLKLKMRLTPYMYKYTREAWDTGAPIVRGMLWEFPEDKKTYDTSTQHQYMLGESILVAPVYTSTKINKGWRKEDIYLPEGNWVDYWDGRRVTGPTTIDAYPAPLEKLPLIIKAGAIIPMYPEMLYNNQKPKDPLTFDIYPHGESEFELYEDDGLTKEYQKGEFAKQLIKVSAPTNDKAGDITIDLGPLKGEFDGKLESRVYQFQIHCEAKPTSITVNGEPLLELTESGTYSNSLASWYYDKEDKRGVIHARLHRLPTNESVLVKIDVDESIKIEPSPAYPVPEVTPDIDKTQILAKASSQHSNSPISNAFDGTAETMWHSNYGKKDPGKFPYEVTIDMGGLYAVNSFHYLPRANGGNGMLKDYEIYVSRSPEDLGKQVAKGSFTKETDLQKVKFPTTWGEYVHLKILNSHGNNPHAAAAEFDLTQDLNAKPLADEVAYLSDLKPSSSKGKFNNDKSIGGKTLSVNEQTYKKGIGALSGSEIVYTLDGSWDVLKGHVGMDDEVGDGGSVMFRVYGDGKLIFESPEQDGKSIKQLMELNIKGVKELKLVLLPVDDDNANDHGDWVDAKLIRKGSE</sequence>
<evidence type="ECO:0000259" key="4">
    <source>
        <dbReference type="SMART" id="SM00776"/>
    </source>
</evidence>
<dbReference type="RefSeq" id="WP_143184402.1">
    <property type="nucleotide sequence ID" value="NZ_FQYR01000005.1"/>
</dbReference>
<dbReference type="InterPro" id="IPR048395">
    <property type="entry name" value="Glyco_hydro_31_C"/>
</dbReference>
<protein>
    <submittedName>
        <fullName evidence="5">Galactose mutarotase-like</fullName>
    </submittedName>
</protein>
<dbReference type="EMBL" id="FQYR01000005">
    <property type="protein sequence ID" value="SHJ93705.1"/>
    <property type="molecule type" value="Genomic_DNA"/>
</dbReference>
<dbReference type="Pfam" id="PF01055">
    <property type="entry name" value="Glyco_hydro_31_2nd"/>
    <property type="match status" value="1"/>
</dbReference>
<dbReference type="Pfam" id="PF17137">
    <property type="entry name" value="DUF5110"/>
    <property type="match status" value="1"/>
</dbReference>
<dbReference type="Gene3D" id="2.60.120.1060">
    <property type="entry name" value="NPCBM/NEW2 domain"/>
    <property type="match status" value="1"/>
</dbReference>
<dbReference type="Pfam" id="PF08305">
    <property type="entry name" value="NPCBM"/>
    <property type="match status" value="1"/>
</dbReference>
<dbReference type="SUPFAM" id="SSF51445">
    <property type="entry name" value="(Trans)glycosidases"/>
    <property type="match status" value="1"/>
</dbReference>
<name>A0A1M6NDC3_9BACT</name>
<dbReference type="InParanoid" id="A0A1M6NDC3"/>
<feature type="chain" id="PRO_5012567848" evidence="3">
    <location>
        <begin position="21"/>
        <end position="1066"/>
    </location>
</feature>
<dbReference type="STRING" id="1123071.SAMN02745181_2822"/>
<dbReference type="Gene3D" id="2.60.40.1760">
    <property type="entry name" value="glycosyl hydrolase (family 31)"/>
    <property type="match status" value="1"/>
</dbReference>
<dbReference type="InterPro" id="IPR013780">
    <property type="entry name" value="Glyco_hydro_b"/>
</dbReference>
<dbReference type="SUPFAM" id="SSF51011">
    <property type="entry name" value="Glycosyl hydrolase domain"/>
    <property type="match status" value="1"/>
</dbReference>
<accession>A0A1M6NDC3</accession>
<comment type="similarity">
    <text evidence="1 2">Belongs to the glycosyl hydrolase 31 family.</text>
</comment>
<dbReference type="SUPFAM" id="SSF49785">
    <property type="entry name" value="Galactose-binding domain-like"/>
    <property type="match status" value="2"/>
</dbReference>
<dbReference type="AlphaFoldDB" id="A0A1M6NDC3"/>
<dbReference type="PANTHER" id="PTHR43863">
    <property type="entry name" value="HYDROLASE, PUTATIVE (AFU_ORTHOLOGUE AFUA_1G03140)-RELATED"/>
    <property type="match status" value="1"/>
</dbReference>
<evidence type="ECO:0000256" key="1">
    <source>
        <dbReference type="ARBA" id="ARBA00007806"/>
    </source>
</evidence>
<dbReference type="InterPro" id="IPR033403">
    <property type="entry name" value="DUF5110"/>
</dbReference>
<dbReference type="GO" id="GO:0005975">
    <property type="term" value="P:carbohydrate metabolic process"/>
    <property type="evidence" value="ECO:0007669"/>
    <property type="project" value="InterPro"/>
</dbReference>
<dbReference type="InterPro" id="IPR013222">
    <property type="entry name" value="Glyco_hyd_98_carb-bd"/>
</dbReference>
<dbReference type="SUPFAM" id="SSF74650">
    <property type="entry name" value="Galactose mutarotase-like"/>
    <property type="match status" value="1"/>
</dbReference>
<dbReference type="InterPro" id="IPR000322">
    <property type="entry name" value="Glyco_hydro_31_TIM"/>
</dbReference>
<evidence type="ECO:0000313" key="5">
    <source>
        <dbReference type="EMBL" id="SHJ93705.1"/>
    </source>
</evidence>
<reference evidence="5 6" key="1">
    <citation type="submission" date="2016-11" db="EMBL/GenBank/DDBJ databases">
        <authorList>
            <person name="Jaros S."/>
            <person name="Januszkiewicz K."/>
            <person name="Wedrychowicz H."/>
        </authorList>
    </citation>
    <scope>NUCLEOTIDE SEQUENCE [LARGE SCALE GENOMIC DNA]</scope>
    <source>
        <strain evidence="5 6">DSM 18772</strain>
    </source>
</reference>
<dbReference type="CDD" id="cd06596">
    <property type="entry name" value="GH31_CPE1046"/>
    <property type="match status" value="1"/>
</dbReference>
<dbReference type="InterPro" id="IPR000421">
    <property type="entry name" value="FA58C"/>
</dbReference>
<dbReference type="Gene3D" id="3.20.20.80">
    <property type="entry name" value="Glycosidases"/>
    <property type="match status" value="1"/>
</dbReference>
<proteinExistence type="inferred from homology"/>
<dbReference type="InterPro" id="IPR038637">
    <property type="entry name" value="NPCBM_sf"/>
</dbReference>
<dbReference type="Pfam" id="PF00754">
    <property type="entry name" value="F5_F8_type_C"/>
    <property type="match status" value="1"/>
</dbReference>
<dbReference type="Pfam" id="PF21365">
    <property type="entry name" value="Glyco_hydro_31_3rd"/>
    <property type="match status" value="1"/>
</dbReference>
<keyword evidence="2" id="KW-0326">Glycosidase</keyword>
<feature type="signal peptide" evidence="3">
    <location>
        <begin position="1"/>
        <end position="20"/>
    </location>
</feature>
<dbReference type="Proteomes" id="UP000184510">
    <property type="component" value="Unassembled WGS sequence"/>
</dbReference>
<dbReference type="GO" id="GO:0004553">
    <property type="term" value="F:hydrolase activity, hydrolyzing O-glycosyl compounds"/>
    <property type="evidence" value="ECO:0007669"/>
    <property type="project" value="InterPro"/>
</dbReference>
<dbReference type="InterPro" id="IPR051816">
    <property type="entry name" value="Glycosyl_Hydrolase_31"/>
</dbReference>
<dbReference type="CDD" id="cd14752">
    <property type="entry name" value="GH31_N"/>
    <property type="match status" value="1"/>
</dbReference>
<dbReference type="Gene3D" id="2.60.120.260">
    <property type="entry name" value="Galactose-binding domain-like"/>
    <property type="match status" value="1"/>
</dbReference>
<evidence type="ECO:0000313" key="6">
    <source>
        <dbReference type="Proteomes" id="UP000184510"/>
    </source>
</evidence>
<dbReference type="GO" id="GO:0030246">
    <property type="term" value="F:carbohydrate binding"/>
    <property type="evidence" value="ECO:0007669"/>
    <property type="project" value="InterPro"/>
</dbReference>
<dbReference type="Pfam" id="PF13802">
    <property type="entry name" value="Gal_mutarotas_2"/>
    <property type="match status" value="1"/>
</dbReference>
<keyword evidence="2" id="KW-0378">Hydrolase</keyword>
<dbReference type="Gene3D" id="2.60.40.1180">
    <property type="entry name" value="Golgi alpha-mannosidase II"/>
    <property type="match status" value="2"/>
</dbReference>
<dbReference type="InterPro" id="IPR011013">
    <property type="entry name" value="Gal_mutarotase_sf_dom"/>
</dbReference>
<dbReference type="InterPro" id="IPR017853">
    <property type="entry name" value="GH"/>
</dbReference>